<dbReference type="InterPro" id="IPR011893">
    <property type="entry name" value="Selenoprotein_Rdx-typ"/>
</dbReference>
<dbReference type="KEGG" id="uma:UMAG_12022"/>
<dbReference type="Gene3D" id="3.40.30.10">
    <property type="entry name" value="Glutaredoxin"/>
    <property type="match status" value="1"/>
</dbReference>
<evidence type="ECO:0000313" key="3">
    <source>
        <dbReference type="Proteomes" id="UP000000561"/>
    </source>
</evidence>
<accession>A0A0D1BYT7</accession>
<dbReference type="AlphaFoldDB" id="A0A0D1BYT7"/>
<dbReference type="VEuPathDB" id="FungiDB:UMAG_12022"/>
<keyword evidence="3" id="KW-1185">Reference proteome</keyword>
<dbReference type="OrthoDB" id="60822at2759"/>
<reference evidence="2 3" key="1">
    <citation type="journal article" date="2006" name="Nature">
        <title>Insights from the genome of the biotrophic fungal plant pathogen Ustilago maydis.</title>
        <authorList>
            <person name="Kamper J."/>
            <person name="Kahmann R."/>
            <person name="Bolker M."/>
            <person name="Ma L.J."/>
            <person name="Brefort T."/>
            <person name="Saville B.J."/>
            <person name="Banuett F."/>
            <person name="Kronstad J.W."/>
            <person name="Gold S.E."/>
            <person name="Muller O."/>
            <person name="Perlin M.H."/>
            <person name="Wosten H.A."/>
            <person name="de Vries R."/>
            <person name="Ruiz-Herrera J."/>
            <person name="Reynaga-Pena C.G."/>
            <person name="Snetselaar K."/>
            <person name="McCann M."/>
            <person name="Perez-Martin J."/>
            <person name="Feldbrugge M."/>
            <person name="Basse C.W."/>
            <person name="Steinberg G."/>
            <person name="Ibeas J.I."/>
            <person name="Holloman W."/>
            <person name="Guzman P."/>
            <person name="Farman M."/>
            <person name="Stajich J.E."/>
            <person name="Sentandreu R."/>
            <person name="Gonzalez-Prieto J.M."/>
            <person name="Kennell J.C."/>
            <person name="Molina L."/>
            <person name="Schirawski J."/>
            <person name="Mendoza-Mendoza A."/>
            <person name="Greilinger D."/>
            <person name="Munch K."/>
            <person name="Rossel N."/>
            <person name="Scherer M."/>
            <person name="Vranes M."/>
            <person name="Ladendorf O."/>
            <person name="Vincon V."/>
            <person name="Fuchs U."/>
            <person name="Sandrock B."/>
            <person name="Meng S."/>
            <person name="Ho E.C."/>
            <person name="Cahill M.J."/>
            <person name="Boyce K.J."/>
            <person name="Klose J."/>
            <person name="Klosterman S.J."/>
            <person name="Deelstra H.J."/>
            <person name="Ortiz-Castellanos L."/>
            <person name="Li W."/>
            <person name="Sanchez-Alonso P."/>
            <person name="Schreier P.H."/>
            <person name="Hauser-Hahn I."/>
            <person name="Vaupel M."/>
            <person name="Koopmann E."/>
            <person name="Friedrich G."/>
            <person name="Voss H."/>
            <person name="Schluter T."/>
            <person name="Margolis J."/>
            <person name="Platt D."/>
            <person name="Swimmer C."/>
            <person name="Gnirke A."/>
            <person name="Chen F."/>
            <person name="Vysotskaia V."/>
            <person name="Mannhaupt G."/>
            <person name="Guldener U."/>
            <person name="Munsterkotter M."/>
            <person name="Haase D."/>
            <person name="Oesterheld M."/>
            <person name="Mewes H.W."/>
            <person name="Mauceli E.W."/>
            <person name="DeCaprio D."/>
            <person name="Wade C.M."/>
            <person name="Butler J."/>
            <person name="Young S."/>
            <person name="Jaffe D.B."/>
            <person name="Calvo S."/>
            <person name="Nusbaum C."/>
            <person name="Galagan J."/>
            <person name="Birren B.W."/>
        </authorList>
    </citation>
    <scope>NUCLEOTIDE SEQUENCE [LARGE SCALE GENOMIC DNA]</scope>
    <source>
        <strain evidence="3">DSM 14603 / FGSC 9021 / UM521</strain>
    </source>
</reference>
<dbReference type="InterPro" id="IPR036249">
    <property type="entry name" value="Thioredoxin-like_sf"/>
</dbReference>
<proteinExistence type="predicted"/>
<dbReference type="InParanoid" id="A0A0D1BYT7"/>
<dbReference type="EMBL" id="CM003155">
    <property type="protein sequence ID" value="KIS66977.1"/>
    <property type="molecule type" value="Genomic_DNA"/>
</dbReference>
<name>A0A0D1BYT7_MYCMD</name>
<evidence type="ECO:0000256" key="1">
    <source>
        <dbReference type="ARBA" id="ARBA00023284"/>
    </source>
</evidence>
<gene>
    <name evidence="2" type="ORF">UMAG_12022</name>
</gene>
<keyword evidence="1" id="KW-0676">Redox-active center</keyword>
<protein>
    <submittedName>
        <fullName evidence="2">Uncharacterized protein</fullName>
    </submittedName>
</protein>
<dbReference type="RefSeq" id="XP_011391574.1">
    <property type="nucleotide sequence ID" value="XM_011393272.1"/>
</dbReference>
<dbReference type="Pfam" id="PF10262">
    <property type="entry name" value="Rdx"/>
    <property type="match status" value="1"/>
</dbReference>
<dbReference type="PANTHER" id="PTHR36417:SF2">
    <property type="entry name" value="SELENOPROTEIN DOMAIN PROTEIN (AFU_ORTHOLOGUE AFUA_1G05220)"/>
    <property type="match status" value="1"/>
</dbReference>
<dbReference type="Proteomes" id="UP000000561">
    <property type="component" value="Chromosome 16"/>
</dbReference>
<evidence type="ECO:0000313" key="2">
    <source>
        <dbReference type="EMBL" id="KIS66977.1"/>
    </source>
</evidence>
<sequence>MDASKSAALAGGSELPAAGGAMRTDQAVGGEVCVDCQPDASGSTDAVGVSTFNAEEKQDLMDASTFIPPLDHSNLPTPLVVVEYCQRCKFGLRANWISQELLSTFAPQPASHTGASANIASVMLVPKVDPPSAGRFRVWFLAPALQSNHPGLQLVWDRKVHAGFPEMKVLKQKVRDLINPNFDLGHSDTK</sequence>
<dbReference type="PANTHER" id="PTHR36417">
    <property type="entry name" value="SELENOPROTEIN DOMAIN PROTEIN (AFU_ORTHOLOGUE AFUA_1G05220)"/>
    <property type="match status" value="1"/>
</dbReference>
<organism evidence="2 3">
    <name type="scientific">Mycosarcoma maydis</name>
    <name type="common">Corn smut fungus</name>
    <name type="synonym">Ustilago maydis</name>
    <dbReference type="NCBI Taxonomy" id="5270"/>
    <lineage>
        <taxon>Eukaryota</taxon>
        <taxon>Fungi</taxon>
        <taxon>Dikarya</taxon>
        <taxon>Basidiomycota</taxon>
        <taxon>Ustilaginomycotina</taxon>
        <taxon>Ustilaginomycetes</taxon>
        <taxon>Ustilaginales</taxon>
        <taxon>Ustilaginaceae</taxon>
        <taxon>Mycosarcoma</taxon>
    </lineage>
</organism>
<dbReference type="SUPFAM" id="SSF52833">
    <property type="entry name" value="Thioredoxin-like"/>
    <property type="match status" value="1"/>
</dbReference>
<dbReference type="GeneID" id="23567812"/>